<evidence type="ECO:0000313" key="1">
    <source>
        <dbReference type="EMBL" id="MBE9398525.1"/>
    </source>
</evidence>
<accession>A0A8J7K6I5</accession>
<organism evidence="1 2">
    <name type="scientific">Pontibacterium sinense</name>
    <dbReference type="NCBI Taxonomy" id="2781979"/>
    <lineage>
        <taxon>Bacteria</taxon>
        <taxon>Pseudomonadati</taxon>
        <taxon>Pseudomonadota</taxon>
        <taxon>Gammaproteobacteria</taxon>
        <taxon>Oceanospirillales</taxon>
        <taxon>Oceanospirillaceae</taxon>
        <taxon>Pontibacterium</taxon>
    </lineage>
</organism>
<gene>
    <name evidence="1" type="ORF">IOQ59_14785</name>
</gene>
<comment type="caution">
    <text evidence="1">The sequence shown here is derived from an EMBL/GenBank/DDBJ whole genome shotgun (WGS) entry which is preliminary data.</text>
</comment>
<proteinExistence type="predicted"/>
<dbReference type="AlphaFoldDB" id="A0A8J7K6I5"/>
<protein>
    <submittedName>
        <fullName evidence="1">Uncharacterized protein</fullName>
    </submittedName>
</protein>
<evidence type="ECO:0000313" key="2">
    <source>
        <dbReference type="Proteomes" id="UP000640333"/>
    </source>
</evidence>
<sequence length="243" mass="27689">MIIRVLPQLNSRQQWIDFCRREMPYCFVEQPQCLIDFQSTHLQITLLSSRTQGKDAIKYSLGSRRSVEPAWQLIRACHWDLNALLTGLEQMDFSSNVRDNSLLGVHTDLTARKFFSKERSVIAPSSVGLLKPLGQAPEIWSGEDLLRLIANGQYSDLRNEQIALPHMSDTNTSSCTQAGGIPVPSISSLRLMLLEQPWQWVGQQHKERLHLFRERQPIVSLIPDFTAPAPRLKAKGNARQNYL</sequence>
<dbReference type="EMBL" id="JADEYS010000015">
    <property type="protein sequence ID" value="MBE9398525.1"/>
    <property type="molecule type" value="Genomic_DNA"/>
</dbReference>
<dbReference type="RefSeq" id="WP_193954159.1">
    <property type="nucleotide sequence ID" value="NZ_JADEYS010000015.1"/>
</dbReference>
<reference evidence="1" key="1">
    <citation type="submission" date="2020-10" db="EMBL/GenBank/DDBJ databases">
        <title>Bacterium isolated from coastal waters sediment.</title>
        <authorList>
            <person name="Chen R.-J."/>
            <person name="Lu D.-C."/>
            <person name="Zhu K.-L."/>
            <person name="Du Z.-J."/>
        </authorList>
    </citation>
    <scope>NUCLEOTIDE SEQUENCE</scope>
    <source>
        <strain evidence="1">N1Y112</strain>
    </source>
</reference>
<keyword evidence="2" id="KW-1185">Reference proteome</keyword>
<dbReference type="Proteomes" id="UP000640333">
    <property type="component" value="Unassembled WGS sequence"/>
</dbReference>
<name>A0A8J7K6I5_9GAMM</name>